<dbReference type="Proteomes" id="UP000632766">
    <property type="component" value="Unassembled WGS sequence"/>
</dbReference>
<evidence type="ECO:0000313" key="2">
    <source>
        <dbReference type="Proteomes" id="UP000632766"/>
    </source>
</evidence>
<dbReference type="AlphaFoldDB" id="A0A8J7HJS3"/>
<name>A0A8J7HJS3_9NOST</name>
<evidence type="ECO:0000313" key="1">
    <source>
        <dbReference type="EMBL" id="MBH8560917.1"/>
    </source>
</evidence>
<proteinExistence type="predicted"/>
<dbReference type="RefSeq" id="WP_198122966.1">
    <property type="nucleotide sequence ID" value="NZ_JAECZC010000002.1"/>
</dbReference>
<dbReference type="EMBL" id="JAECZC010000002">
    <property type="protein sequence ID" value="MBH8560917.1"/>
    <property type="molecule type" value="Genomic_DNA"/>
</dbReference>
<organism evidence="1 2">
    <name type="scientific">Amazonocrinis nigriterrae CENA67</name>
    <dbReference type="NCBI Taxonomy" id="2794033"/>
    <lineage>
        <taxon>Bacteria</taxon>
        <taxon>Bacillati</taxon>
        <taxon>Cyanobacteriota</taxon>
        <taxon>Cyanophyceae</taxon>
        <taxon>Nostocales</taxon>
        <taxon>Nostocaceae</taxon>
        <taxon>Amazonocrinis</taxon>
        <taxon>Amazonocrinis nigriterrae</taxon>
    </lineage>
</organism>
<reference evidence="1 2" key="1">
    <citation type="journal article" date="2021" name="Int. J. Syst. Evol. Microbiol.">
        <title>Amazonocrinis nigriterrae gen. nov., sp. nov., Atlanticothrix silvestris gen. nov., sp. nov. and Dendronalium phyllosphericum gen. nov., sp. nov., nostocacean cyanobacteria from Brazilian environments.</title>
        <authorList>
            <person name="Alvarenga D.O."/>
            <person name="Andreote A.P.D."/>
            <person name="Branco L.H.Z."/>
            <person name="Delbaje E."/>
            <person name="Cruz R.B."/>
            <person name="Varani A.M."/>
            <person name="Fiore M.F."/>
        </authorList>
    </citation>
    <scope>NUCLEOTIDE SEQUENCE [LARGE SCALE GENOMIC DNA]</scope>
    <source>
        <strain evidence="1 2">CENA67</strain>
    </source>
</reference>
<accession>A0A8J7HJS3</accession>
<protein>
    <submittedName>
        <fullName evidence="1">Uncharacterized protein</fullName>
    </submittedName>
</protein>
<sequence>MTNSNVTKNNLKAVSEIAAKVMRDRQLLLMLSDQVYELMLEDLQHQRERGTNYGRRLNS</sequence>
<comment type="caution">
    <text evidence="1">The sequence shown here is derived from an EMBL/GenBank/DDBJ whole genome shotgun (WGS) entry which is preliminary data.</text>
</comment>
<keyword evidence="2" id="KW-1185">Reference proteome</keyword>
<gene>
    <name evidence="1" type="ORF">I8748_01760</name>
</gene>